<dbReference type="OrthoDB" id="597632at2"/>
<dbReference type="PANTHER" id="PTHR39335:SF1">
    <property type="entry name" value="BLL4220 PROTEIN"/>
    <property type="match status" value="1"/>
</dbReference>
<evidence type="ECO:0000256" key="2">
    <source>
        <dbReference type="SAM" id="SignalP"/>
    </source>
</evidence>
<evidence type="ECO:0000313" key="3">
    <source>
        <dbReference type="EMBL" id="TCC34913.1"/>
    </source>
</evidence>
<feature type="region of interest" description="Disordered" evidence="1">
    <location>
        <begin position="36"/>
        <end position="80"/>
    </location>
</feature>
<dbReference type="PANTHER" id="PTHR39335">
    <property type="entry name" value="BLL4220 PROTEIN"/>
    <property type="match status" value="1"/>
</dbReference>
<keyword evidence="2" id="KW-0732">Signal</keyword>
<proteinExistence type="predicted"/>
<keyword evidence="4" id="KW-1185">Reference proteome</keyword>
<dbReference type="InterPro" id="IPR005297">
    <property type="entry name" value="Lipoprotein_repeat"/>
</dbReference>
<dbReference type="Proteomes" id="UP000292695">
    <property type="component" value="Unassembled WGS sequence"/>
</dbReference>
<evidence type="ECO:0008006" key="5">
    <source>
        <dbReference type="Google" id="ProtNLM"/>
    </source>
</evidence>
<dbReference type="EMBL" id="SJKA01000004">
    <property type="protein sequence ID" value="TCC34913.1"/>
    <property type="molecule type" value="Genomic_DNA"/>
</dbReference>
<reference evidence="3 4" key="1">
    <citation type="submission" date="2019-02" db="EMBL/GenBank/DDBJ databases">
        <title>Kribbella capetownensis sp. nov. and Kribbella speibonae sp. nov., isolated from soil.</title>
        <authorList>
            <person name="Curtis S.M."/>
            <person name="Norton I."/>
            <person name="Everest G.J."/>
            <person name="Meyers P.R."/>
        </authorList>
    </citation>
    <scope>NUCLEOTIDE SEQUENCE [LARGE SCALE GENOMIC DNA]</scope>
    <source>
        <strain evidence="3 4">DSM 27082</strain>
    </source>
</reference>
<feature type="signal peptide" evidence="2">
    <location>
        <begin position="1"/>
        <end position="28"/>
    </location>
</feature>
<feature type="chain" id="PRO_5039212527" description="Lipoprotein with Yx(FWY)xxD motif" evidence="2">
    <location>
        <begin position="29"/>
        <end position="203"/>
    </location>
</feature>
<evidence type="ECO:0000256" key="1">
    <source>
        <dbReference type="SAM" id="MobiDB-lite"/>
    </source>
</evidence>
<dbReference type="GO" id="GO:0043448">
    <property type="term" value="P:alkane catabolic process"/>
    <property type="evidence" value="ECO:0007669"/>
    <property type="project" value="TreeGrafter"/>
</dbReference>
<protein>
    <recommendedName>
        <fullName evidence="5">Lipoprotein with Yx(FWY)xxD motif</fullName>
    </recommendedName>
</protein>
<comment type="caution">
    <text evidence="3">The sequence shown here is derived from an EMBL/GenBank/DDBJ whole genome shotgun (WGS) entry which is preliminary data.</text>
</comment>
<dbReference type="AlphaFoldDB" id="A0A4R0IMR9"/>
<name>A0A4R0IMR9_9ACTN</name>
<evidence type="ECO:0000313" key="4">
    <source>
        <dbReference type="Proteomes" id="UP000292695"/>
    </source>
</evidence>
<feature type="compositionally biased region" description="Low complexity" evidence="1">
    <location>
        <begin position="36"/>
        <end position="47"/>
    </location>
</feature>
<dbReference type="RefSeq" id="WP_131287758.1">
    <property type="nucleotide sequence ID" value="NZ_SJKA01000004.1"/>
</dbReference>
<gene>
    <name evidence="3" type="ORF">E0H50_13555</name>
</gene>
<sequence>MPWIKNLPTTIWVAAAAATLTCFSPVVGQVVTSPAATSSAVAPEAPVDAGTVTTPGGEAPATPQSVSPPNTPPVESSTPKLSAETVAAGATALGPAAVDKDGHTLYLSVLDSNDPPRSVCLSDKCLAAWKPLYAPDGHAKPTAGLGVDPSRLGVLERPDGRRQVTLGGWPLYRFDGDTSPGEVRGEGLKGTWHVIRPDGKRAR</sequence>
<organism evidence="3 4">
    <name type="scientific">Kribbella sindirgiensis</name>
    <dbReference type="NCBI Taxonomy" id="1124744"/>
    <lineage>
        <taxon>Bacteria</taxon>
        <taxon>Bacillati</taxon>
        <taxon>Actinomycetota</taxon>
        <taxon>Actinomycetes</taxon>
        <taxon>Propionibacteriales</taxon>
        <taxon>Kribbellaceae</taxon>
        <taxon>Kribbella</taxon>
    </lineage>
</organism>
<dbReference type="Pfam" id="PF03640">
    <property type="entry name" value="Lipoprotein_15"/>
    <property type="match status" value="1"/>
</dbReference>
<feature type="compositionally biased region" description="Polar residues" evidence="1">
    <location>
        <begin position="62"/>
        <end position="80"/>
    </location>
</feature>
<accession>A0A4R0IMR9</accession>